<dbReference type="InterPro" id="IPR032260">
    <property type="entry name" value="DUF5060"/>
</dbReference>
<dbReference type="InterPro" id="IPR013783">
    <property type="entry name" value="Ig-like_fold"/>
</dbReference>
<dbReference type="Gene3D" id="3.20.20.80">
    <property type="entry name" value="Glycosidases"/>
    <property type="match status" value="1"/>
</dbReference>
<protein>
    <submittedName>
        <fullName evidence="3">DUF4038 domain-containing protein</fullName>
    </submittedName>
</protein>
<accession>A0A523RQC8</accession>
<dbReference type="EMBL" id="SOKJ01000388">
    <property type="protein sequence ID" value="TET07980.1"/>
    <property type="molecule type" value="Genomic_DNA"/>
</dbReference>
<dbReference type="Proteomes" id="UP000316360">
    <property type="component" value="Unassembled WGS sequence"/>
</dbReference>
<dbReference type="Pfam" id="PF13204">
    <property type="entry name" value="Apiosidase"/>
    <property type="match status" value="1"/>
</dbReference>
<reference evidence="3 4" key="1">
    <citation type="submission" date="2019-03" db="EMBL/GenBank/DDBJ databases">
        <title>Metabolic potential of uncultured bacteria and archaea associated with petroleum seepage in deep-sea sediments.</title>
        <authorList>
            <person name="Dong X."/>
            <person name="Hubert C."/>
        </authorList>
    </citation>
    <scope>NUCLEOTIDE SEQUENCE [LARGE SCALE GENOMIC DNA]</scope>
    <source>
        <strain evidence="3">E44_bin7</strain>
    </source>
</reference>
<dbReference type="AlphaFoldDB" id="A0A523RQC8"/>
<comment type="caution">
    <text evidence="3">The sequence shown here is derived from an EMBL/GenBank/DDBJ whole genome shotgun (WGS) entry which is preliminary data.</text>
</comment>
<organism evidence="3 4">
    <name type="scientific">Aerophobetes bacterium</name>
    <dbReference type="NCBI Taxonomy" id="2030807"/>
    <lineage>
        <taxon>Bacteria</taxon>
        <taxon>Candidatus Aerophobota</taxon>
    </lineage>
</organism>
<gene>
    <name evidence="3" type="ORF">E3J84_06760</name>
</gene>
<dbReference type="InterPro" id="IPR025277">
    <property type="entry name" value="Apiosidase-like_cat_dom"/>
</dbReference>
<evidence type="ECO:0000313" key="3">
    <source>
        <dbReference type="EMBL" id="TET07980.1"/>
    </source>
</evidence>
<dbReference type="PANTHER" id="PTHR37836">
    <property type="entry name" value="LMO1036 PROTEIN"/>
    <property type="match status" value="1"/>
</dbReference>
<evidence type="ECO:0000259" key="2">
    <source>
        <dbReference type="Pfam" id="PF16586"/>
    </source>
</evidence>
<name>A0A523RQC8_UNCAE</name>
<dbReference type="PANTHER" id="PTHR37836:SF3">
    <property type="entry name" value="ENDOGLUCANASE"/>
    <property type="match status" value="1"/>
</dbReference>
<evidence type="ECO:0000259" key="1">
    <source>
        <dbReference type="Pfam" id="PF13204"/>
    </source>
</evidence>
<dbReference type="Gene3D" id="2.60.40.10">
    <property type="entry name" value="Immunoglobulins"/>
    <property type="match status" value="1"/>
</dbReference>
<feature type="domain" description="DUF5060" evidence="2">
    <location>
        <begin position="12"/>
        <end position="80"/>
    </location>
</feature>
<evidence type="ECO:0000313" key="4">
    <source>
        <dbReference type="Proteomes" id="UP000316360"/>
    </source>
</evidence>
<dbReference type="Pfam" id="PF16586">
    <property type="entry name" value="DUF5060"/>
    <property type="match status" value="1"/>
</dbReference>
<proteinExistence type="predicted"/>
<sequence>MAGVQTTSNVGTVHVWEKLEIVLEAQNSYANPYTEVQVWVHLKGPEFEKRIYGFWDAGNIFRIRILAPAPGEWRWTSDSNHADSGLNGKRGRFTAIEWTEAEKKENSTRRGFIQPTANGHALEYCDGTPFFLLGDTWWSTPTFRYKWYDEETHHPIGPEMGFKDMVKYRKRQGFNCIAIIAAFPAWANDGKPPFIRLNDAEKTGIRDAWQQAGTKSAKDMYNEGGRPFLFPGKVAGYEEVFPDIDRINPLYFQHMDKKIDYLNNQGFIPFIEAARRDTSEVWKKFYPWPLSYARYIQYVFSRYQANNCILSPIHYDWDGMSIPSREYNVPANMVIEKYGPPPFGTLLSANANGSTLVNFGGPEEAKWITLHQIGNWREHNNYQYLTEIFNSSFPCPALNGEPYYAGWPHNGAPAGTKEDDLYCRSGMYGSFLSGGFAGHIYGAQGLWGGDIENSADYKMWESLTWKSAEQMKHLRAFVMRRGTRYRDLVPHAHLLSPNKTGNPNGYKGWAYCARTKEKDFFLLYFERDCPKATVRGALPNKNYKAHWFNPGRGTWHNVGVGKLTAEATGRITLPPFPSNDDWGMSLVSK</sequence>
<feature type="domain" description="Apiosidase-like catalytic" evidence="1">
    <location>
        <begin position="117"/>
        <end position="480"/>
    </location>
</feature>